<protein>
    <recommendedName>
        <fullName evidence="5">Flagellar hook-associated protein 2</fullName>
        <shortName evidence="5">HAP2</shortName>
    </recommendedName>
    <alternativeName>
        <fullName evidence="5">Flagellar cap protein</fullName>
    </alternativeName>
</protein>
<comment type="caution">
    <text evidence="8">The sequence shown here is derived from an EMBL/GenBank/DDBJ whole genome shotgun (WGS) entry which is preliminary data.</text>
</comment>
<keyword evidence="8" id="KW-0282">Flagellum</keyword>
<proteinExistence type="inferred from homology"/>
<dbReference type="Proteomes" id="UP000606653">
    <property type="component" value="Unassembled WGS sequence"/>
</dbReference>
<keyword evidence="8" id="KW-0966">Cell projection</keyword>
<keyword evidence="4 5" id="KW-0975">Bacterial flagellum</keyword>
<feature type="domain" description="Flagellar hook-associated protein 2 C-terminal" evidence="7">
    <location>
        <begin position="212"/>
        <end position="488"/>
    </location>
</feature>
<comment type="similarity">
    <text evidence="1 5">Belongs to the FliD family.</text>
</comment>
<evidence type="ECO:0000256" key="1">
    <source>
        <dbReference type="ARBA" id="ARBA00009764"/>
    </source>
</evidence>
<evidence type="ECO:0000256" key="2">
    <source>
        <dbReference type="ARBA" id="ARBA00011255"/>
    </source>
</evidence>
<evidence type="ECO:0000256" key="3">
    <source>
        <dbReference type="ARBA" id="ARBA00023054"/>
    </source>
</evidence>
<keyword evidence="3" id="KW-0175">Coiled coil</keyword>
<name>A0ABQ2KTT5_9BACL</name>
<evidence type="ECO:0000256" key="4">
    <source>
        <dbReference type="ARBA" id="ARBA00023143"/>
    </source>
</evidence>
<organism evidence="8 9">
    <name type="scientific">Saccharibacillus kuerlensis</name>
    <dbReference type="NCBI Taxonomy" id="459527"/>
    <lineage>
        <taxon>Bacteria</taxon>
        <taxon>Bacillati</taxon>
        <taxon>Bacillota</taxon>
        <taxon>Bacilli</taxon>
        <taxon>Bacillales</taxon>
        <taxon>Paenibacillaceae</taxon>
        <taxon>Saccharibacillus</taxon>
    </lineage>
</organism>
<keyword evidence="9" id="KW-1185">Reference proteome</keyword>
<accession>A0ABQ2KTT5</accession>
<comment type="function">
    <text evidence="5">Required for morphogenesis and for the elongation of the flagellar filament by facilitating polymerization of the flagellin monomers at the tip of growing filament. Forms a capping structure, which prevents flagellin subunits (transported through the central channel of the flagellum) from leaking out without polymerization at the distal end.</text>
</comment>
<sequence>MVTRISGMASGMDIDSLVKSLVTARKGPLDKLNQQKQILEWQREDYRKISTKIVTFMQDKLSELAKSATLNAQKTTMTGNTSVLTATASSTASGTFDIKVNQLATATQAASSFASKAATSGDPSIGSLGLTDNTITINGKTITVTDPANTKVSDLVTLINNDASAGVTALYDSVNGRLSLTNKETGAKEMTLTGGLADAFGLTSRTAPADLGKNASIEVNGLTMTDTKNQMNINGLTLNLTAVTPTGGASTRVEVSKDTEKAVKAVQDFVDAYNDVLSTVNSALNSERYKKYTPLSSEQKKEMTDDEIELWESKAKSGLLKNDSILQRTVSDMRSAMLQGVKLEGSTTPLTMMDLGITTGTYDTKGKLILDKDKLTTALDANPDILTQFLGTNYSNSTLSNTYTETDGILAKMRKISNTSLSSMYEKAGTSKVSSDLTSSFLNTSLMGQQLNTMERQITDWNSRLTRIETNYYKQFTAMETAINRYNSTMSSLSSM</sequence>
<reference evidence="9" key="1">
    <citation type="journal article" date="2019" name="Int. J. Syst. Evol. Microbiol.">
        <title>The Global Catalogue of Microorganisms (GCM) 10K type strain sequencing project: providing services to taxonomists for standard genome sequencing and annotation.</title>
        <authorList>
            <consortium name="The Broad Institute Genomics Platform"/>
            <consortium name="The Broad Institute Genome Sequencing Center for Infectious Disease"/>
            <person name="Wu L."/>
            <person name="Ma J."/>
        </authorList>
    </citation>
    <scope>NUCLEOTIDE SEQUENCE [LARGE SCALE GENOMIC DNA]</scope>
    <source>
        <strain evidence="9">CGMCC 1.6964</strain>
    </source>
</reference>
<keyword evidence="8" id="KW-0969">Cilium</keyword>
<evidence type="ECO:0000256" key="5">
    <source>
        <dbReference type="RuleBase" id="RU362066"/>
    </source>
</evidence>
<dbReference type="InterPro" id="IPR040026">
    <property type="entry name" value="FliD"/>
</dbReference>
<keyword evidence="5" id="KW-0964">Secreted</keyword>
<dbReference type="PANTHER" id="PTHR30288">
    <property type="entry name" value="FLAGELLAR CAP/ASSEMBLY PROTEIN FLID"/>
    <property type="match status" value="1"/>
</dbReference>
<evidence type="ECO:0000313" key="8">
    <source>
        <dbReference type="EMBL" id="GGN93221.1"/>
    </source>
</evidence>
<dbReference type="InterPro" id="IPR010809">
    <property type="entry name" value="FliD_C"/>
</dbReference>
<evidence type="ECO:0000313" key="9">
    <source>
        <dbReference type="Proteomes" id="UP000606653"/>
    </source>
</evidence>
<comment type="subcellular location">
    <subcellularLocation>
        <location evidence="5">Secreted</location>
    </subcellularLocation>
    <subcellularLocation>
        <location evidence="5">Bacterial flagellum</location>
    </subcellularLocation>
</comment>
<dbReference type="PANTHER" id="PTHR30288:SF0">
    <property type="entry name" value="FLAGELLAR HOOK-ASSOCIATED PROTEIN 2"/>
    <property type="match status" value="1"/>
</dbReference>
<feature type="domain" description="Flagellar hook-associated protein 2 N-terminal" evidence="6">
    <location>
        <begin position="10"/>
        <end position="106"/>
    </location>
</feature>
<comment type="subunit">
    <text evidence="2 5">Homopentamer.</text>
</comment>
<dbReference type="InterPro" id="IPR003481">
    <property type="entry name" value="FliD_N"/>
</dbReference>
<evidence type="ECO:0000259" key="6">
    <source>
        <dbReference type="Pfam" id="PF02465"/>
    </source>
</evidence>
<evidence type="ECO:0000259" key="7">
    <source>
        <dbReference type="Pfam" id="PF07195"/>
    </source>
</evidence>
<gene>
    <name evidence="8" type="primary">fliD</name>
    <name evidence="8" type="ORF">GCM10010969_06560</name>
</gene>
<dbReference type="EMBL" id="BMLN01000002">
    <property type="protein sequence ID" value="GGN93221.1"/>
    <property type="molecule type" value="Genomic_DNA"/>
</dbReference>
<dbReference type="Pfam" id="PF02465">
    <property type="entry name" value="FliD_N"/>
    <property type="match status" value="1"/>
</dbReference>
<dbReference type="Pfam" id="PF07195">
    <property type="entry name" value="FliD_C"/>
    <property type="match status" value="1"/>
</dbReference>
<dbReference type="RefSeq" id="WP_018977776.1">
    <property type="nucleotide sequence ID" value="NZ_BMLN01000002.1"/>
</dbReference>